<dbReference type="AlphaFoldDB" id="A0AA34RCV6"/>
<organism evidence="8 9">
    <name type="scientific">Chlamydia pecorum (strain ATCC VR-628 / DSM 29919 / E58)</name>
    <name type="common">Chlamydophila pecorum</name>
    <dbReference type="NCBI Taxonomy" id="331635"/>
    <lineage>
        <taxon>Bacteria</taxon>
        <taxon>Pseudomonadati</taxon>
        <taxon>Chlamydiota</taxon>
        <taxon>Chlamydiia</taxon>
        <taxon>Chlamydiales</taxon>
        <taxon>Chlamydiaceae</taxon>
        <taxon>Chlamydia/Chlamydophila group</taxon>
        <taxon>Chlamydia</taxon>
    </lineage>
</organism>
<protein>
    <recommendedName>
        <fullName evidence="7">60 kDa chaperonin</fullName>
    </recommendedName>
</protein>
<dbReference type="Proteomes" id="UP000008305">
    <property type="component" value="Chromosome"/>
</dbReference>
<evidence type="ECO:0000256" key="3">
    <source>
        <dbReference type="ARBA" id="ARBA00022840"/>
    </source>
</evidence>
<evidence type="ECO:0000256" key="6">
    <source>
        <dbReference type="RuleBase" id="RU000418"/>
    </source>
</evidence>
<sequence>MAKLSRQIEGLRALHRGVSCLARAVQGTLGGGHVVVSRLYEKPIITNDALTVVKELALEDPFENLGIKILRDAAMRVVSHVGDGVATTILLAEAIFSMGMEGILSGMDPQEITQGILLASQSISQKLEMLSTPVSFEEIAHLAISTAQDEVLGTMISHAIDKIGPEGMFVVAESQNAESSLELISGMSLNTGYLSSYFVTRPDTMDIFWEEAYLLLLDCKIHTISSSCMGFLDFVLREKAFPLILIARDFSKDVLNTLVLNKLKRGFPMCALKIPESGESAQAFLEDLAIFSGASVIHEPETAFQNISLDALGKVHGVSIQHDAAVFLHGCGEIKAKESRIRYFRSAISQSKSCEEAHTLKERLSRFLGGVAKISLGAETETELREKKVKIENALQVVRSACIRGVVADREEALLRAAREISVPKGLSLGADFGFQGVLRAVLSPLRALATHCEYDPEQVIEALSHPEGGDQDYRRKDSFENLFLSRGCTPLEVTTSSLKYAVSVSSLLLTSSFFVANSPVEIKDVSSKKEGRFRQLRNEDEG</sequence>
<dbReference type="GO" id="GO:0140662">
    <property type="term" value="F:ATP-dependent protein folding chaperone"/>
    <property type="evidence" value="ECO:0007669"/>
    <property type="project" value="InterPro"/>
</dbReference>
<name>A0AA34RCV6_CHLPE</name>
<dbReference type="SUPFAM" id="SSF54849">
    <property type="entry name" value="GroEL-intermediate domain like"/>
    <property type="match status" value="1"/>
</dbReference>
<dbReference type="NCBIfam" id="NF009487">
    <property type="entry name" value="PRK12849.1"/>
    <property type="match status" value="1"/>
</dbReference>
<dbReference type="InterPro" id="IPR002423">
    <property type="entry name" value="Cpn60/GroEL/TCP-1"/>
</dbReference>
<dbReference type="RefSeq" id="WP_013712353.1">
    <property type="nucleotide sequence ID" value="NC_015408.1"/>
</dbReference>
<dbReference type="SUPFAM" id="SSF48592">
    <property type="entry name" value="GroEL equatorial domain-like"/>
    <property type="match status" value="2"/>
</dbReference>
<dbReference type="InterPro" id="IPR001844">
    <property type="entry name" value="Cpn60/GroEL"/>
</dbReference>
<dbReference type="PRINTS" id="PR00298">
    <property type="entry name" value="CHAPERONIN60"/>
</dbReference>
<dbReference type="KEGG" id="cpm:G5S_0265"/>
<dbReference type="GO" id="GO:0005524">
    <property type="term" value="F:ATP binding"/>
    <property type="evidence" value="ECO:0007669"/>
    <property type="project" value="UniProtKB-KW"/>
</dbReference>
<comment type="similarity">
    <text evidence="1 6">Belongs to the chaperonin (HSP60) family.</text>
</comment>
<dbReference type="Gene3D" id="3.50.7.10">
    <property type="entry name" value="GroEL"/>
    <property type="match status" value="1"/>
</dbReference>
<evidence type="ECO:0000256" key="5">
    <source>
        <dbReference type="ARBA" id="ARBA00023235"/>
    </source>
</evidence>
<gene>
    <name evidence="8" type="ordered locus">G5S_0265</name>
</gene>
<dbReference type="Gene3D" id="3.30.260.10">
    <property type="entry name" value="TCP-1-like chaperonin intermediate domain"/>
    <property type="match status" value="1"/>
</dbReference>
<dbReference type="InterPro" id="IPR027409">
    <property type="entry name" value="GroEL-like_apical_dom_sf"/>
</dbReference>
<dbReference type="GO" id="GO:0016853">
    <property type="term" value="F:isomerase activity"/>
    <property type="evidence" value="ECO:0007669"/>
    <property type="project" value="UniProtKB-KW"/>
</dbReference>
<evidence type="ECO:0000313" key="8">
    <source>
        <dbReference type="EMBL" id="AEB41275.1"/>
    </source>
</evidence>
<accession>A0AA34RCV6</accession>
<keyword evidence="9" id="KW-1185">Reference proteome</keyword>
<evidence type="ECO:0000313" key="9">
    <source>
        <dbReference type="Proteomes" id="UP000008305"/>
    </source>
</evidence>
<evidence type="ECO:0000256" key="1">
    <source>
        <dbReference type="ARBA" id="ARBA00006607"/>
    </source>
</evidence>
<keyword evidence="4" id="KW-0143">Chaperone</keyword>
<evidence type="ECO:0000256" key="7">
    <source>
        <dbReference type="RuleBase" id="RU000419"/>
    </source>
</evidence>
<dbReference type="SUPFAM" id="SSF52029">
    <property type="entry name" value="GroEL apical domain-like"/>
    <property type="match status" value="1"/>
</dbReference>
<dbReference type="PANTHER" id="PTHR45633">
    <property type="entry name" value="60 KDA HEAT SHOCK PROTEIN, MITOCHONDRIAL"/>
    <property type="match status" value="1"/>
</dbReference>
<keyword evidence="2" id="KW-0547">Nucleotide-binding</keyword>
<dbReference type="FunFam" id="3.50.7.10:FF:000001">
    <property type="entry name" value="60 kDa chaperonin"/>
    <property type="match status" value="1"/>
</dbReference>
<comment type="subunit">
    <text evidence="7">Forms a cylinder of 14 subunits composed of two heptameric rings stacked back-to-back. Interacts with the co-chaperonin GroES.</text>
</comment>
<dbReference type="EMBL" id="CP002608">
    <property type="protein sequence ID" value="AEB41275.1"/>
    <property type="molecule type" value="Genomic_DNA"/>
</dbReference>
<dbReference type="GO" id="GO:0042026">
    <property type="term" value="P:protein refolding"/>
    <property type="evidence" value="ECO:0007669"/>
    <property type="project" value="InterPro"/>
</dbReference>
<evidence type="ECO:0000256" key="2">
    <source>
        <dbReference type="ARBA" id="ARBA00022741"/>
    </source>
</evidence>
<reference evidence="8 9" key="1">
    <citation type="journal article" date="2011" name="J. Bacteriol.">
        <title>Genome sequence of the obligate intracellular animal pathogen Chlamydia pecorum E58.</title>
        <authorList>
            <person name="Mojica S."/>
            <person name="Huot Creasy H."/>
            <person name="Daugherty S."/>
            <person name="Read T.D."/>
            <person name="Kim T."/>
            <person name="Kaltenboeck B."/>
            <person name="Bavoil P."/>
            <person name="Myers G.S."/>
        </authorList>
    </citation>
    <scope>NUCLEOTIDE SEQUENCE [LARGE SCALE GENOMIC DNA]</scope>
    <source>
        <strain evidence="8 9">E58</strain>
    </source>
</reference>
<dbReference type="InterPro" id="IPR027413">
    <property type="entry name" value="GROEL-like_equatorial_sf"/>
</dbReference>
<evidence type="ECO:0000256" key="4">
    <source>
        <dbReference type="ARBA" id="ARBA00023186"/>
    </source>
</evidence>
<keyword evidence="3" id="KW-0067">ATP-binding</keyword>
<dbReference type="InterPro" id="IPR027410">
    <property type="entry name" value="TCP-1-like_intermed_sf"/>
</dbReference>
<keyword evidence="5" id="KW-0413">Isomerase</keyword>
<dbReference type="Gene3D" id="1.10.560.10">
    <property type="entry name" value="GroEL-like equatorial domain"/>
    <property type="match status" value="1"/>
</dbReference>
<comment type="function">
    <text evidence="7">Together with its co-chaperonin GroES, plays an essential role in assisting protein folding. The GroEL-GroES system forms a nano-cage that allows encapsulation of the non-native substrate proteins and provides a physical environment optimized to promote and accelerate protein folding.</text>
</comment>
<proteinExistence type="inferred from homology"/>
<dbReference type="Pfam" id="PF00118">
    <property type="entry name" value="Cpn60_TCP1"/>
    <property type="match status" value="2"/>
</dbReference>